<feature type="region of interest" description="Disordered" evidence="1">
    <location>
        <begin position="108"/>
        <end position="133"/>
    </location>
</feature>
<comment type="caution">
    <text evidence="2">The sequence shown here is derived from an EMBL/GenBank/DDBJ whole genome shotgun (WGS) entry which is preliminary data.</text>
</comment>
<evidence type="ECO:0000313" key="2">
    <source>
        <dbReference type="EMBL" id="KAK0702675.1"/>
    </source>
</evidence>
<dbReference type="AlphaFoldDB" id="A0AA39ZSF1"/>
<feature type="compositionally biased region" description="Polar residues" evidence="1">
    <location>
        <begin position="1"/>
        <end position="16"/>
    </location>
</feature>
<dbReference type="EMBL" id="JAUKUA010000008">
    <property type="protein sequence ID" value="KAK0702675.1"/>
    <property type="molecule type" value="Genomic_DNA"/>
</dbReference>
<evidence type="ECO:0000313" key="3">
    <source>
        <dbReference type="Proteomes" id="UP001172102"/>
    </source>
</evidence>
<reference evidence="2" key="1">
    <citation type="submission" date="2023-06" db="EMBL/GenBank/DDBJ databases">
        <title>Genome-scale phylogeny and comparative genomics of the fungal order Sordariales.</title>
        <authorList>
            <consortium name="Lawrence Berkeley National Laboratory"/>
            <person name="Hensen N."/>
            <person name="Bonometti L."/>
            <person name="Westerberg I."/>
            <person name="Brannstrom I.O."/>
            <person name="Guillou S."/>
            <person name="Cros-Aarteil S."/>
            <person name="Calhoun S."/>
            <person name="Haridas S."/>
            <person name="Kuo A."/>
            <person name="Mondo S."/>
            <person name="Pangilinan J."/>
            <person name="Riley R."/>
            <person name="Labutti K."/>
            <person name="Andreopoulos B."/>
            <person name="Lipzen A."/>
            <person name="Chen C."/>
            <person name="Yanf M."/>
            <person name="Daum C."/>
            <person name="Ng V."/>
            <person name="Clum A."/>
            <person name="Steindorff A."/>
            <person name="Ohm R."/>
            <person name="Martin F."/>
            <person name="Silar P."/>
            <person name="Natvig D."/>
            <person name="Lalanne C."/>
            <person name="Gautier V."/>
            <person name="Ament-Velasquez S.L."/>
            <person name="Kruys A."/>
            <person name="Hutchinson M.I."/>
            <person name="Powell A.J."/>
            <person name="Barry K."/>
            <person name="Miller A.N."/>
            <person name="Grigoriev I.V."/>
            <person name="Debuchy R."/>
            <person name="Gladieux P."/>
            <person name="Thoren M.H."/>
            <person name="Johannesson H."/>
        </authorList>
    </citation>
    <scope>NUCLEOTIDE SEQUENCE</scope>
    <source>
        <strain evidence="2">SMH4607-1</strain>
    </source>
</reference>
<dbReference type="Proteomes" id="UP001172102">
    <property type="component" value="Unassembled WGS sequence"/>
</dbReference>
<feature type="region of interest" description="Disordered" evidence="1">
    <location>
        <begin position="1"/>
        <end position="31"/>
    </location>
</feature>
<evidence type="ECO:0000256" key="1">
    <source>
        <dbReference type="SAM" id="MobiDB-lite"/>
    </source>
</evidence>
<feature type="compositionally biased region" description="Basic and acidic residues" evidence="1">
    <location>
        <begin position="112"/>
        <end position="121"/>
    </location>
</feature>
<accession>A0AA39ZSF1</accession>
<gene>
    <name evidence="2" type="ORF">B0H67DRAFT_558300</name>
</gene>
<keyword evidence="3" id="KW-1185">Reference proteome</keyword>
<organism evidence="2 3">
    <name type="scientific">Lasiosphaeris hirsuta</name>
    <dbReference type="NCBI Taxonomy" id="260670"/>
    <lineage>
        <taxon>Eukaryota</taxon>
        <taxon>Fungi</taxon>
        <taxon>Dikarya</taxon>
        <taxon>Ascomycota</taxon>
        <taxon>Pezizomycotina</taxon>
        <taxon>Sordariomycetes</taxon>
        <taxon>Sordariomycetidae</taxon>
        <taxon>Sordariales</taxon>
        <taxon>Lasiosphaeriaceae</taxon>
        <taxon>Lasiosphaeris</taxon>
    </lineage>
</organism>
<feature type="region of interest" description="Disordered" evidence="1">
    <location>
        <begin position="151"/>
        <end position="174"/>
    </location>
</feature>
<sequence>MSVSSSPHHPWTSGSSELDEEPGPAAVPQRKPREIGLETSCCFSAPLPEYPPTLELEQVLVDREVERLVSVGCMCRKCLGCAELVVGWDCLQRHSSVKDVLEQLSSELPATSKREPVHLPAEEPSPPPLARYDKPATTYHRETIVMHNLGGLHEDSMPESGAGPSPYISGSQGG</sequence>
<protein>
    <submittedName>
        <fullName evidence="2">Uncharacterized protein</fullName>
    </submittedName>
</protein>
<proteinExistence type="predicted"/>
<name>A0AA39ZSF1_9PEZI</name>